<dbReference type="AlphaFoldDB" id="W9R4N0"/>
<reference evidence="2" key="1">
    <citation type="submission" date="2013-01" db="EMBL/GenBank/DDBJ databases">
        <title>Draft Genome Sequence of a Mulberry Tree, Morus notabilis C.K. Schneid.</title>
        <authorList>
            <person name="He N."/>
            <person name="Zhao S."/>
        </authorList>
    </citation>
    <scope>NUCLEOTIDE SEQUENCE</scope>
</reference>
<evidence type="ECO:0000313" key="1">
    <source>
        <dbReference type="EMBL" id="EXB54450.1"/>
    </source>
</evidence>
<accession>W9R4N0</accession>
<evidence type="ECO:0000313" key="2">
    <source>
        <dbReference type="Proteomes" id="UP000030645"/>
    </source>
</evidence>
<proteinExistence type="predicted"/>
<organism evidence="1 2">
    <name type="scientific">Morus notabilis</name>
    <dbReference type="NCBI Taxonomy" id="981085"/>
    <lineage>
        <taxon>Eukaryota</taxon>
        <taxon>Viridiplantae</taxon>
        <taxon>Streptophyta</taxon>
        <taxon>Embryophyta</taxon>
        <taxon>Tracheophyta</taxon>
        <taxon>Spermatophyta</taxon>
        <taxon>Magnoliopsida</taxon>
        <taxon>eudicotyledons</taxon>
        <taxon>Gunneridae</taxon>
        <taxon>Pentapetalae</taxon>
        <taxon>rosids</taxon>
        <taxon>fabids</taxon>
        <taxon>Rosales</taxon>
        <taxon>Moraceae</taxon>
        <taxon>Moreae</taxon>
        <taxon>Morus</taxon>
    </lineage>
</organism>
<dbReference type="Proteomes" id="UP000030645">
    <property type="component" value="Unassembled WGS sequence"/>
</dbReference>
<name>W9R4N0_9ROSA</name>
<keyword evidence="2" id="KW-1185">Reference proteome</keyword>
<gene>
    <name evidence="1" type="ORF">L484_019009</name>
</gene>
<sequence length="70" mass="7799">MLNEYVISHLLPFANGRRLYGQRHGPSSKMVTIGPPLSCTSMMASNCSSQPQQKVTFAKYSTTPKRIPTR</sequence>
<dbReference type="EMBL" id="KE344182">
    <property type="protein sequence ID" value="EXB54450.1"/>
    <property type="molecule type" value="Genomic_DNA"/>
</dbReference>
<protein>
    <submittedName>
        <fullName evidence="1">Uncharacterized protein</fullName>
    </submittedName>
</protein>